<dbReference type="Proteomes" id="UP000828390">
    <property type="component" value="Unassembled WGS sequence"/>
</dbReference>
<reference evidence="1" key="1">
    <citation type="journal article" date="2019" name="bioRxiv">
        <title>The Genome of the Zebra Mussel, Dreissena polymorpha: A Resource for Invasive Species Research.</title>
        <authorList>
            <person name="McCartney M.A."/>
            <person name="Auch B."/>
            <person name="Kono T."/>
            <person name="Mallez S."/>
            <person name="Zhang Y."/>
            <person name="Obille A."/>
            <person name="Becker A."/>
            <person name="Abrahante J.E."/>
            <person name="Garbe J."/>
            <person name="Badalamenti J.P."/>
            <person name="Herman A."/>
            <person name="Mangelson H."/>
            <person name="Liachko I."/>
            <person name="Sullivan S."/>
            <person name="Sone E.D."/>
            <person name="Koren S."/>
            <person name="Silverstein K.A.T."/>
            <person name="Beckman K.B."/>
            <person name="Gohl D.M."/>
        </authorList>
    </citation>
    <scope>NUCLEOTIDE SEQUENCE</scope>
    <source>
        <strain evidence="1">Duluth1</strain>
        <tissue evidence="1">Whole animal</tissue>
    </source>
</reference>
<accession>A0A9D4BCF9</accession>
<comment type="caution">
    <text evidence="1">The sequence shown here is derived from an EMBL/GenBank/DDBJ whole genome shotgun (WGS) entry which is preliminary data.</text>
</comment>
<protein>
    <submittedName>
        <fullName evidence="1">Uncharacterized protein</fullName>
    </submittedName>
</protein>
<keyword evidence="2" id="KW-1185">Reference proteome</keyword>
<dbReference type="EMBL" id="JAIWYP010000082">
    <property type="protein sequence ID" value="KAH3690041.1"/>
    <property type="molecule type" value="Genomic_DNA"/>
</dbReference>
<evidence type="ECO:0000313" key="1">
    <source>
        <dbReference type="EMBL" id="KAH3690041.1"/>
    </source>
</evidence>
<dbReference type="AlphaFoldDB" id="A0A9D4BCF9"/>
<sequence>MVARRDFSEGSKMALRRIDGGRLLLESDAPYFPAAGEELSSPSFIGVTAREVAKIRGGDGGTFCSRRQKMLHSFTGPRRRRGSFYYMYFMYRRRNCETMDMVPPVHISLHWVSVH</sequence>
<evidence type="ECO:0000313" key="2">
    <source>
        <dbReference type="Proteomes" id="UP000828390"/>
    </source>
</evidence>
<gene>
    <name evidence="1" type="ORF">DPMN_191788</name>
</gene>
<dbReference type="Gene3D" id="3.20.20.140">
    <property type="entry name" value="Metal-dependent hydrolases"/>
    <property type="match status" value="1"/>
</dbReference>
<name>A0A9D4BCF9_DREPO</name>
<proteinExistence type="predicted"/>
<reference evidence="1" key="2">
    <citation type="submission" date="2020-11" db="EMBL/GenBank/DDBJ databases">
        <authorList>
            <person name="McCartney M.A."/>
            <person name="Auch B."/>
            <person name="Kono T."/>
            <person name="Mallez S."/>
            <person name="Becker A."/>
            <person name="Gohl D.M."/>
            <person name="Silverstein K.A.T."/>
            <person name="Koren S."/>
            <person name="Bechman K.B."/>
            <person name="Herman A."/>
            <person name="Abrahante J.E."/>
            <person name="Garbe J."/>
        </authorList>
    </citation>
    <scope>NUCLEOTIDE SEQUENCE</scope>
    <source>
        <strain evidence="1">Duluth1</strain>
        <tissue evidence="1">Whole animal</tissue>
    </source>
</reference>
<organism evidence="1 2">
    <name type="scientific">Dreissena polymorpha</name>
    <name type="common">Zebra mussel</name>
    <name type="synonym">Mytilus polymorpha</name>
    <dbReference type="NCBI Taxonomy" id="45954"/>
    <lineage>
        <taxon>Eukaryota</taxon>
        <taxon>Metazoa</taxon>
        <taxon>Spiralia</taxon>
        <taxon>Lophotrochozoa</taxon>
        <taxon>Mollusca</taxon>
        <taxon>Bivalvia</taxon>
        <taxon>Autobranchia</taxon>
        <taxon>Heteroconchia</taxon>
        <taxon>Euheterodonta</taxon>
        <taxon>Imparidentia</taxon>
        <taxon>Neoheterodontei</taxon>
        <taxon>Myida</taxon>
        <taxon>Dreissenoidea</taxon>
        <taxon>Dreissenidae</taxon>
        <taxon>Dreissena</taxon>
    </lineage>
</organism>